<feature type="compositionally biased region" description="Polar residues" evidence="1">
    <location>
        <begin position="10"/>
        <end position="19"/>
    </location>
</feature>
<sequence length="56" mass="6236">MFETDAPDTNRVSSLPSSNRPDKLNPRENEIKSNAFKLAGLGMVVTRFRVTLSVVE</sequence>
<dbReference type="Proteomes" id="UP000215914">
    <property type="component" value="Chromosome 9"/>
</dbReference>
<name>A0A251TWI2_HELAN</name>
<proteinExistence type="predicted"/>
<accession>A0A251TWI2</accession>
<protein>
    <submittedName>
        <fullName evidence="2">Uncharacterized protein</fullName>
    </submittedName>
</protein>
<dbReference type="AlphaFoldDB" id="A0A251TWI2"/>
<gene>
    <name evidence="2" type="ORF">HannXRQ_Chr09g0260991</name>
</gene>
<evidence type="ECO:0000313" key="3">
    <source>
        <dbReference type="Proteomes" id="UP000215914"/>
    </source>
</evidence>
<reference evidence="3" key="1">
    <citation type="journal article" date="2017" name="Nature">
        <title>The sunflower genome provides insights into oil metabolism, flowering and Asterid evolution.</title>
        <authorList>
            <person name="Badouin H."/>
            <person name="Gouzy J."/>
            <person name="Grassa C.J."/>
            <person name="Murat F."/>
            <person name="Staton S.E."/>
            <person name="Cottret L."/>
            <person name="Lelandais-Briere C."/>
            <person name="Owens G.L."/>
            <person name="Carrere S."/>
            <person name="Mayjonade B."/>
            <person name="Legrand L."/>
            <person name="Gill N."/>
            <person name="Kane N.C."/>
            <person name="Bowers J.E."/>
            <person name="Hubner S."/>
            <person name="Bellec A."/>
            <person name="Berard A."/>
            <person name="Berges H."/>
            <person name="Blanchet N."/>
            <person name="Boniface M.C."/>
            <person name="Brunel D."/>
            <person name="Catrice O."/>
            <person name="Chaidir N."/>
            <person name="Claudel C."/>
            <person name="Donnadieu C."/>
            <person name="Faraut T."/>
            <person name="Fievet G."/>
            <person name="Helmstetter N."/>
            <person name="King M."/>
            <person name="Knapp S.J."/>
            <person name="Lai Z."/>
            <person name="Le Paslier M.C."/>
            <person name="Lippi Y."/>
            <person name="Lorenzon L."/>
            <person name="Mandel J.R."/>
            <person name="Marage G."/>
            <person name="Marchand G."/>
            <person name="Marquand E."/>
            <person name="Bret-Mestries E."/>
            <person name="Morien E."/>
            <person name="Nambeesan S."/>
            <person name="Nguyen T."/>
            <person name="Pegot-Espagnet P."/>
            <person name="Pouilly N."/>
            <person name="Raftis F."/>
            <person name="Sallet E."/>
            <person name="Schiex T."/>
            <person name="Thomas J."/>
            <person name="Vandecasteele C."/>
            <person name="Vares D."/>
            <person name="Vear F."/>
            <person name="Vautrin S."/>
            <person name="Crespi M."/>
            <person name="Mangin B."/>
            <person name="Burke J.M."/>
            <person name="Salse J."/>
            <person name="Munos S."/>
            <person name="Vincourt P."/>
            <person name="Rieseberg L.H."/>
            <person name="Langlade N.B."/>
        </authorList>
    </citation>
    <scope>NUCLEOTIDE SEQUENCE [LARGE SCALE GENOMIC DNA]</scope>
    <source>
        <strain evidence="3">cv. SF193</strain>
    </source>
</reference>
<evidence type="ECO:0000313" key="2">
    <source>
        <dbReference type="EMBL" id="OTG15495.1"/>
    </source>
</evidence>
<feature type="region of interest" description="Disordered" evidence="1">
    <location>
        <begin position="1"/>
        <end position="28"/>
    </location>
</feature>
<evidence type="ECO:0000256" key="1">
    <source>
        <dbReference type="SAM" id="MobiDB-lite"/>
    </source>
</evidence>
<dbReference type="InParanoid" id="A0A251TWI2"/>
<dbReference type="EMBL" id="CM007898">
    <property type="protein sequence ID" value="OTG15495.1"/>
    <property type="molecule type" value="Genomic_DNA"/>
</dbReference>
<keyword evidence="3" id="KW-1185">Reference proteome</keyword>
<organism evidence="2 3">
    <name type="scientific">Helianthus annuus</name>
    <name type="common">Common sunflower</name>
    <dbReference type="NCBI Taxonomy" id="4232"/>
    <lineage>
        <taxon>Eukaryota</taxon>
        <taxon>Viridiplantae</taxon>
        <taxon>Streptophyta</taxon>
        <taxon>Embryophyta</taxon>
        <taxon>Tracheophyta</taxon>
        <taxon>Spermatophyta</taxon>
        <taxon>Magnoliopsida</taxon>
        <taxon>eudicotyledons</taxon>
        <taxon>Gunneridae</taxon>
        <taxon>Pentapetalae</taxon>
        <taxon>asterids</taxon>
        <taxon>campanulids</taxon>
        <taxon>Asterales</taxon>
        <taxon>Asteraceae</taxon>
        <taxon>Asteroideae</taxon>
        <taxon>Heliantheae alliance</taxon>
        <taxon>Heliantheae</taxon>
        <taxon>Helianthus</taxon>
    </lineage>
</organism>